<dbReference type="EMBL" id="QVTE01000045">
    <property type="protein sequence ID" value="RFU67247.1"/>
    <property type="molecule type" value="Genomic_DNA"/>
</dbReference>
<comment type="caution">
    <text evidence="1">The sequence shown here is derived from an EMBL/GenBank/DDBJ whole genome shotgun (WGS) entry which is preliminary data.</text>
</comment>
<protein>
    <submittedName>
        <fullName evidence="1">Uncharacterized protein</fullName>
    </submittedName>
</protein>
<dbReference type="RefSeq" id="WP_117327581.1">
    <property type="nucleotide sequence ID" value="NZ_QVTE01000045.1"/>
</dbReference>
<reference evidence="1 2" key="1">
    <citation type="submission" date="2018-08" db="EMBL/GenBank/DDBJ databases">
        <title>Bacillus chawlae sp. nov., Bacillus glennii sp. nov., and Bacillus saganii sp. nov. Isolated from the Vehicle Assembly Building at Kennedy Space Center where the Viking Spacecraft were Assembled.</title>
        <authorList>
            <person name="Seuylemezian A."/>
            <person name="Vaishampayan P."/>
        </authorList>
    </citation>
    <scope>NUCLEOTIDE SEQUENCE [LARGE SCALE GENOMIC DNA]</scope>
    <source>
        <strain evidence="1 2">V47-23a</strain>
    </source>
</reference>
<accession>A0A372LKH6</accession>
<evidence type="ECO:0000313" key="2">
    <source>
        <dbReference type="Proteomes" id="UP000264541"/>
    </source>
</evidence>
<dbReference type="Proteomes" id="UP000264541">
    <property type="component" value="Unassembled WGS sequence"/>
</dbReference>
<organism evidence="1 2">
    <name type="scientific">Peribacillus saganii</name>
    <dbReference type="NCBI Taxonomy" id="2303992"/>
    <lineage>
        <taxon>Bacteria</taxon>
        <taxon>Bacillati</taxon>
        <taxon>Bacillota</taxon>
        <taxon>Bacilli</taxon>
        <taxon>Bacillales</taxon>
        <taxon>Bacillaceae</taxon>
        <taxon>Peribacillus</taxon>
    </lineage>
</organism>
<evidence type="ECO:0000313" key="1">
    <source>
        <dbReference type="EMBL" id="RFU67247.1"/>
    </source>
</evidence>
<dbReference type="AlphaFoldDB" id="A0A372LKH6"/>
<sequence length="71" mass="7871">MTHLTPQTSRFSGRPSADDDRVQRLFENLIAFAGELCQEFAFAFFLGAGGVRDVPKTKSMVHLPGLPVFML</sequence>
<proteinExistence type="predicted"/>
<name>A0A372LKH6_9BACI</name>
<gene>
    <name evidence="1" type="ORF">D0469_15205</name>
</gene>
<keyword evidence="2" id="KW-1185">Reference proteome</keyword>